<name>A0ACC0TWB4_9AGAM</name>
<evidence type="ECO:0000313" key="1">
    <source>
        <dbReference type="EMBL" id="KAI9450409.1"/>
    </source>
</evidence>
<sequence length="99" mass="10586">MMDETHVSGTVPLWALEHKAVGHPRMCQNETITVNLRSEGKEKTGFEGSVSSCGHRVTTRSGGTRHCNGTNNDQYPCAGPTCTTALDDANNSAQFGFDG</sequence>
<dbReference type="EMBL" id="JAGFNK010000435">
    <property type="protein sequence ID" value="KAI9450409.1"/>
    <property type="molecule type" value="Genomic_DNA"/>
</dbReference>
<gene>
    <name evidence="1" type="ORF">F5148DRAFT_597316</name>
</gene>
<comment type="caution">
    <text evidence="1">The sequence shown here is derived from an EMBL/GenBank/DDBJ whole genome shotgun (WGS) entry which is preliminary data.</text>
</comment>
<reference evidence="1" key="1">
    <citation type="submission" date="2021-03" db="EMBL/GenBank/DDBJ databases">
        <title>Evolutionary priming and transition to the ectomycorrhizal habit in an iconic lineage of mushroom-forming fungi: is preadaptation a requirement?</title>
        <authorList>
            <consortium name="DOE Joint Genome Institute"/>
            <person name="Looney B.P."/>
            <person name="Miyauchi S."/>
            <person name="Morin E."/>
            <person name="Drula E."/>
            <person name="Courty P.E."/>
            <person name="Chicoki N."/>
            <person name="Fauchery L."/>
            <person name="Kohler A."/>
            <person name="Kuo A."/>
            <person name="LaButti K."/>
            <person name="Pangilinan J."/>
            <person name="Lipzen A."/>
            <person name="Riley R."/>
            <person name="Andreopoulos W."/>
            <person name="He G."/>
            <person name="Johnson J."/>
            <person name="Barry K.W."/>
            <person name="Grigoriev I.V."/>
            <person name="Nagy L."/>
            <person name="Hibbett D."/>
            <person name="Henrissat B."/>
            <person name="Matheny P.B."/>
            <person name="Labbe J."/>
            <person name="Martin A.F."/>
        </authorList>
    </citation>
    <scope>NUCLEOTIDE SEQUENCE</scope>
    <source>
        <strain evidence="1">BPL698</strain>
    </source>
</reference>
<proteinExistence type="predicted"/>
<evidence type="ECO:0000313" key="2">
    <source>
        <dbReference type="Proteomes" id="UP001207468"/>
    </source>
</evidence>
<protein>
    <submittedName>
        <fullName evidence="1">Uncharacterized protein</fullName>
    </submittedName>
</protein>
<keyword evidence="2" id="KW-1185">Reference proteome</keyword>
<organism evidence="1 2">
    <name type="scientific">Russula earlei</name>
    <dbReference type="NCBI Taxonomy" id="71964"/>
    <lineage>
        <taxon>Eukaryota</taxon>
        <taxon>Fungi</taxon>
        <taxon>Dikarya</taxon>
        <taxon>Basidiomycota</taxon>
        <taxon>Agaricomycotina</taxon>
        <taxon>Agaricomycetes</taxon>
        <taxon>Russulales</taxon>
        <taxon>Russulaceae</taxon>
        <taxon>Russula</taxon>
    </lineage>
</organism>
<accession>A0ACC0TWB4</accession>
<dbReference type="Proteomes" id="UP001207468">
    <property type="component" value="Unassembled WGS sequence"/>
</dbReference>